<protein>
    <recommendedName>
        <fullName evidence="3">Lipoprotein</fullName>
    </recommendedName>
</protein>
<sequence length="155" mass="16984">MKKLFAIGLGTVISCSGMPSDKTSPMQDNAQIIVSESQGGTGRPGFTILKNEQEFQSVIRKSQFGIVEAGTDVASKIPAFPKDKTVVLYNLGTFNSGDHTVTQVKSISIRYKVLYVEVPQKESGGMEIQVISHPWFIFAVPSGYQFNSVELKYSK</sequence>
<reference evidence="1 2" key="1">
    <citation type="submission" date="2023-07" db="EMBL/GenBank/DDBJ databases">
        <title>Functional and genomic diversity of the sorghum phyllosphere microbiome.</title>
        <authorList>
            <person name="Shade A."/>
        </authorList>
    </citation>
    <scope>NUCLEOTIDE SEQUENCE [LARGE SCALE GENOMIC DNA]</scope>
    <source>
        <strain evidence="1 2">SORGH_AS_1064</strain>
    </source>
</reference>
<evidence type="ECO:0000313" key="1">
    <source>
        <dbReference type="EMBL" id="MDQ1097127.1"/>
    </source>
</evidence>
<proteinExistence type="predicted"/>
<name>A0ABU0TJB5_9FLAO</name>
<comment type="caution">
    <text evidence="1">The sequence shown here is derived from an EMBL/GenBank/DDBJ whole genome shotgun (WGS) entry which is preliminary data.</text>
</comment>
<dbReference type="PROSITE" id="PS51257">
    <property type="entry name" value="PROKAR_LIPOPROTEIN"/>
    <property type="match status" value="1"/>
</dbReference>
<organism evidence="1 2">
    <name type="scientific">Chryseobacterium camelliae</name>
    <dbReference type="NCBI Taxonomy" id="1265445"/>
    <lineage>
        <taxon>Bacteria</taxon>
        <taxon>Pseudomonadati</taxon>
        <taxon>Bacteroidota</taxon>
        <taxon>Flavobacteriia</taxon>
        <taxon>Flavobacteriales</taxon>
        <taxon>Weeksellaceae</taxon>
        <taxon>Chryseobacterium group</taxon>
        <taxon>Chryseobacterium</taxon>
    </lineage>
</organism>
<keyword evidence="2" id="KW-1185">Reference proteome</keyword>
<accession>A0ABU0TJB5</accession>
<dbReference type="EMBL" id="JAUTAL010000001">
    <property type="protein sequence ID" value="MDQ1097127.1"/>
    <property type="molecule type" value="Genomic_DNA"/>
</dbReference>
<gene>
    <name evidence="1" type="ORF">QE404_002274</name>
</gene>
<dbReference type="RefSeq" id="WP_307450435.1">
    <property type="nucleotide sequence ID" value="NZ_JAUTAL010000001.1"/>
</dbReference>
<evidence type="ECO:0000313" key="2">
    <source>
        <dbReference type="Proteomes" id="UP001225072"/>
    </source>
</evidence>
<evidence type="ECO:0008006" key="3">
    <source>
        <dbReference type="Google" id="ProtNLM"/>
    </source>
</evidence>
<dbReference type="Proteomes" id="UP001225072">
    <property type="component" value="Unassembled WGS sequence"/>
</dbReference>